<accession>A0AAV8Q3C2</accession>
<evidence type="ECO:0000313" key="3">
    <source>
        <dbReference type="Proteomes" id="UP001222027"/>
    </source>
</evidence>
<dbReference type="InterPro" id="IPR011047">
    <property type="entry name" value="Quinoprotein_ADH-like_sf"/>
</dbReference>
<dbReference type="InterPro" id="IPR015943">
    <property type="entry name" value="WD40/YVTN_repeat-like_dom_sf"/>
</dbReference>
<dbReference type="InterPro" id="IPR001680">
    <property type="entry name" value="WD40_rpt"/>
</dbReference>
<keyword evidence="1" id="KW-0853">WD repeat</keyword>
<dbReference type="SMART" id="SM00320">
    <property type="entry name" value="WD40"/>
    <property type="match status" value="1"/>
</dbReference>
<name>A0AAV8Q3C2_ENSVE</name>
<sequence length="127" mass="13709">MVTEYDVGRRVTVFERDEHAGRHVRSVDYSPDGELGVSGSDDGVAQLWDTRCGGRGCVGVARAGAAEEPIWVRGFEEHEREAEGGFVSAVSWRQVAETEAQEEGALLAGGSNGALQAFVCKRKTRPD</sequence>
<evidence type="ECO:0000313" key="2">
    <source>
        <dbReference type="EMBL" id="KAJ8465974.1"/>
    </source>
</evidence>
<evidence type="ECO:0008006" key="4">
    <source>
        <dbReference type="Google" id="ProtNLM"/>
    </source>
</evidence>
<keyword evidence="3" id="KW-1185">Reference proteome</keyword>
<protein>
    <recommendedName>
        <fullName evidence="4">Anaphase-promoting complex subunit 4 WD40 domain-containing protein</fullName>
    </recommendedName>
</protein>
<gene>
    <name evidence="2" type="ORF">OPV22_028526</name>
</gene>
<dbReference type="PROSITE" id="PS50082">
    <property type="entry name" value="WD_REPEATS_2"/>
    <property type="match status" value="1"/>
</dbReference>
<dbReference type="PANTHER" id="PTHR45389">
    <property type="entry name" value="WD REPEAT-CONTAINING PROTEIN RUP1"/>
    <property type="match status" value="1"/>
</dbReference>
<feature type="repeat" description="WD" evidence="1">
    <location>
        <begin position="24"/>
        <end position="51"/>
    </location>
</feature>
<dbReference type="SUPFAM" id="SSF50998">
    <property type="entry name" value="Quinoprotein alcohol dehydrogenase-like"/>
    <property type="match status" value="1"/>
</dbReference>
<dbReference type="InterPro" id="IPR044616">
    <property type="entry name" value="RUP1/2"/>
</dbReference>
<dbReference type="AlphaFoldDB" id="A0AAV8Q3C2"/>
<dbReference type="Pfam" id="PF00400">
    <property type="entry name" value="WD40"/>
    <property type="match status" value="1"/>
</dbReference>
<reference evidence="2 3" key="1">
    <citation type="submission" date="2022-12" db="EMBL/GenBank/DDBJ databases">
        <title>Chromosome-scale assembly of the Ensete ventricosum genome.</title>
        <authorList>
            <person name="Dussert Y."/>
            <person name="Stocks J."/>
            <person name="Wendawek A."/>
            <person name="Woldeyes F."/>
            <person name="Nichols R.A."/>
            <person name="Borrell J.S."/>
        </authorList>
    </citation>
    <scope>NUCLEOTIDE SEQUENCE [LARGE SCALE GENOMIC DNA]</scope>
    <source>
        <strain evidence="3">cv. Maze</strain>
        <tissue evidence="2">Seeds</tissue>
    </source>
</reference>
<proteinExistence type="predicted"/>
<dbReference type="PANTHER" id="PTHR45389:SF1">
    <property type="entry name" value="WD REPEAT-CONTAINING PROTEIN RUP1"/>
    <property type="match status" value="1"/>
</dbReference>
<dbReference type="EMBL" id="JAQQAF010000008">
    <property type="protein sequence ID" value="KAJ8465974.1"/>
    <property type="molecule type" value="Genomic_DNA"/>
</dbReference>
<evidence type="ECO:0000256" key="1">
    <source>
        <dbReference type="PROSITE-ProRule" id="PRU00221"/>
    </source>
</evidence>
<comment type="caution">
    <text evidence="2">The sequence shown here is derived from an EMBL/GenBank/DDBJ whole genome shotgun (WGS) entry which is preliminary data.</text>
</comment>
<dbReference type="Proteomes" id="UP001222027">
    <property type="component" value="Unassembled WGS sequence"/>
</dbReference>
<dbReference type="GO" id="GO:0010224">
    <property type="term" value="P:response to UV-B"/>
    <property type="evidence" value="ECO:0007669"/>
    <property type="project" value="TreeGrafter"/>
</dbReference>
<dbReference type="Gene3D" id="2.130.10.10">
    <property type="entry name" value="YVTN repeat-like/Quinoprotein amine dehydrogenase"/>
    <property type="match status" value="1"/>
</dbReference>
<organism evidence="2 3">
    <name type="scientific">Ensete ventricosum</name>
    <name type="common">Abyssinian banana</name>
    <name type="synonym">Musa ensete</name>
    <dbReference type="NCBI Taxonomy" id="4639"/>
    <lineage>
        <taxon>Eukaryota</taxon>
        <taxon>Viridiplantae</taxon>
        <taxon>Streptophyta</taxon>
        <taxon>Embryophyta</taxon>
        <taxon>Tracheophyta</taxon>
        <taxon>Spermatophyta</taxon>
        <taxon>Magnoliopsida</taxon>
        <taxon>Liliopsida</taxon>
        <taxon>Zingiberales</taxon>
        <taxon>Musaceae</taxon>
        <taxon>Ensete</taxon>
    </lineage>
</organism>